<proteinExistence type="predicted"/>
<sequence length="39" mass="3816">MIAEAAMSPLIHHISSDETLPKSADVVVIGGGIVGASAA</sequence>
<reference evidence="2" key="1">
    <citation type="submission" date="2017-01" db="EMBL/GenBank/DDBJ databases">
        <authorList>
            <person name="Brunel B."/>
        </authorList>
    </citation>
    <scope>NUCLEOTIDE SEQUENCE [LARGE SCALE GENOMIC DNA]</scope>
</reference>
<protein>
    <recommendedName>
        <fullName evidence="3">FAD dependent oxidoreductase domain-containing protein</fullName>
    </recommendedName>
</protein>
<dbReference type="STRING" id="1631249.BQ8794_10419"/>
<evidence type="ECO:0000313" key="2">
    <source>
        <dbReference type="Proteomes" id="UP000188388"/>
    </source>
</evidence>
<accession>A0A1R3UZJ0</accession>
<dbReference type="SUPFAM" id="SSF51905">
    <property type="entry name" value="FAD/NAD(P)-binding domain"/>
    <property type="match status" value="1"/>
</dbReference>
<gene>
    <name evidence="1" type="ORF">BQ8794_10419</name>
</gene>
<name>A0A1R3UZJ0_9HYPH</name>
<keyword evidence="2" id="KW-1185">Reference proteome</keyword>
<dbReference type="InterPro" id="IPR036188">
    <property type="entry name" value="FAD/NAD-bd_sf"/>
</dbReference>
<evidence type="ECO:0000313" key="1">
    <source>
        <dbReference type="EMBL" id="SIT53049.1"/>
    </source>
</evidence>
<evidence type="ECO:0008006" key="3">
    <source>
        <dbReference type="Google" id="ProtNLM"/>
    </source>
</evidence>
<dbReference type="Proteomes" id="UP000188388">
    <property type="component" value="Unassembled WGS sequence"/>
</dbReference>
<organism evidence="1 2">
    <name type="scientific">Mesorhizobium prunaredense</name>
    <dbReference type="NCBI Taxonomy" id="1631249"/>
    <lineage>
        <taxon>Bacteria</taxon>
        <taxon>Pseudomonadati</taxon>
        <taxon>Pseudomonadota</taxon>
        <taxon>Alphaproteobacteria</taxon>
        <taxon>Hyphomicrobiales</taxon>
        <taxon>Phyllobacteriaceae</taxon>
        <taxon>Mesorhizobium</taxon>
    </lineage>
</organism>
<dbReference type="Gene3D" id="3.50.50.60">
    <property type="entry name" value="FAD/NAD(P)-binding domain"/>
    <property type="match status" value="1"/>
</dbReference>
<dbReference type="AlphaFoldDB" id="A0A1R3UZJ0"/>
<dbReference type="EMBL" id="FTPD01000001">
    <property type="protein sequence ID" value="SIT53049.1"/>
    <property type="molecule type" value="Genomic_DNA"/>
</dbReference>